<evidence type="ECO:0000313" key="4">
    <source>
        <dbReference type="EMBL" id="SDI75320.1"/>
    </source>
</evidence>
<name>A0A1G8N6X0_9PSED</name>
<dbReference type="SUPFAM" id="SSF54373">
    <property type="entry name" value="FAD-linked reductases, C-terminal domain"/>
    <property type="match status" value="1"/>
</dbReference>
<evidence type="ECO:0000259" key="3">
    <source>
        <dbReference type="Pfam" id="PF01266"/>
    </source>
</evidence>
<gene>
    <name evidence="4" type="ORF">SAMN05216272_1205</name>
</gene>
<feature type="domain" description="FAD dependent oxidoreductase" evidence="3">
    <location>
        <begin position="4"/>
        <end position="398"/>
    </location>
</feature>
<keyword evidence="2" id="KW-0560">Oxidoreductase</keyword>
<dbReference type="InterPro" id="IPR036188">
    <property type="entry name" value="FAD/NAD-bd_sf"/>
</dbReference>
<dbReference type="NCBIfam" id="NF001933">
    <property type="entry name" value="PRK00711.1"/>
    <property type="match status" value="1"/>
</dbReference>
<sequence>MTKHVAVIGGGVVGVATAWALVCSGQQVTLIETNAGVGEETSHANGGQLSYRYVSPLADAGVPIKALGWMLQGARAPLRFRPRLDPRQWRWCLEFLLACRRSVNLRNGEHLLRLALYSQAVLESWREVHGLDGFAWRRNGKLVIHRDAKGFATAAAKAGDSGQQVLDVTGCLSLEPSLETLASKLAGGIYSDGDEAADCYQFCVQLEQCLLASGRYRRIQGRVAGFERKGVSITALRLVNEQYVGADHYVLAAGNSSDRLAAQLGIRLPLYPLRGYSLTLPLTSDAQVPDASVTDFDNKVVYARLGDRFRIAAMVDIGVRDATPDPQRLAALRRLCMETFPGAGDYAEASIWAGLRPSTPEGPPIIGASPMKNLWLNAGHGSLGFTLACASAQVIADLVAGRSAPISLEGLALPGQHT</sequence>
<evidence type="ECO:0000256" key="2">
    <source>
        <dbReference type="ARBA" id="ARBA00023002"/>
    </source>
</evidence>
<dbReference type="RefSeq" id="WP_090268411.1">
    <property type="nucleotide sequence ID" value="NZ_FNDS01000020.1"/>
</dbReference>
<dbReference type="Gene3D" id="3.30.9.10">
    <property type="entry name" value="D-Amino Acid Oxidase, subunit A, domain 2"/>
    <property type="match status" value="1"/>
</dbReference>
<dbReference type="AlphaFoldDB" id="A0A1G8N6X0"/>
<dbReference type="GO" id="GO:0005737">
    <property type="term" value="C:cytoplasm"/>
    <property type="evidence" value="ECO:0007669"/>
    <property type="project" value="TreeGrafter"/>
</dbReference>
<dbReference type="STRING" id="428992.SAMN05216272_1205"/>
<dbReference type="OrthoDB" id="18526at2"/>
<evidence type="ECO:0000313" key="5">
    <source>
        <dbReference type="Proteomes" id="UP000199636"/>
    </source>
</evidence>
<dbReference type="InterPro" id="IPR006076">
    <property type="entry name" value="FAD-dep_OxRdtase"/>
</dbReference>
<dbReference type="Pfam" id="PF01266">
    <property type="entry name" value="DAO"/>
    <property type="match status" value="1"/>
</dbReference>
<dbReference type="EMBL" id="FNDS01000020">
    <property type="protein sequence ID" value="SDI75320.1"/>
    <property type="molecule type" value="Genomic_DNA"/>
</dbReference>
<accession>A0A1G8N6X0</accession>
<keyword evidence="5" id="KW-1185">Reference proteome</keyword>
<dbReference type="Gene3D" id="3.50.50.60">
    <property type="entry name" value="FAD/NAD(P)-binding domain"/>
    <property type="match status" value="2"/>
</dbReference>
<protein>
    <submittedName>
        <fullName evidence="4">D-amino-acid dehydrogenase</fullName>
    </submittedName>
</protein>
<dbReference type="GO" id="GO:0008718">
    <property type="term" value="F:D-amino-acid dehydrogenase activity"/>
    <property type="evidence" value="ECO:0007669"/>
    <property type="project" value="TreeGrafter"/>
</dbReference>
<dbReference type="PANTHER" id="PTHR13847:SF280">
    <property type="entry name" value="D-AMINO ACID DEHYDROGENASE"/>
    <property type="match status" value="1"/>
</dbReference>
<evidence type="ECO:0000256" key="1">
    <source>
        <dbReference type="ARBA" id="ARBA00009410"/>
    </source>
</evidence>
<dbReference type="GO" id="GO:0005886">
    <property type="term" value="C:plasma membrane"/>
    <property type="evidence" value="ECO:0007669"/>
    <property type="project" value="TreeGrafter"/>
</dbReference>
<organism evidence="4 5">
    <name type="scientific">Pseudomonas panipatensis</name>
    <dbReference type="NCBI Taxonomy" id="428992"/>
    <lineage>
        <taxon>Bacteria</taxon>
        <taxon>Pseudomonadati</taxon>
        <taxon>Pseudomonadota</taxon>
        <taxon>Gammaproteobacteria</taxon>
        <taxon>Pseudomonadales</taxon>
        <taxon>Pseudomonadaceae</taxon>
        <taxon>Pseudomonas</taxon>
    </lineage>
</organism>
<proteinExistence type="inferred from homology"/>
<comment type="similarity">
    <text evidence="1">Belongs to the DadA oxidoreductase family.</text>
</comment>
<dbReference type="Proteomes" id="UP000199636">
    <property type="component" value="Unassembled WGS sequence"/>
</dbReference>
<dbReference type="PANTHER" id="PTHR13847">
    <property type="entry name" value="SARCOSINE DEHYDROGENASE-RELATED"/>
    <property type="match status" value="1"/>
</dbReference>
<dbReference type="GO" id="GO:0055130">
    <property type="term" value="P:D-alanine catabolic process"/>
    <property type="evidence" value="ECO:0007669"/>
    <property type="project" value="TreeGrafter"/>
</dbReference>
<reference evidence="5" key="1">
    <citation type="submission" date="2016-10" db="EMBL/GenBank/DDBJ databases">
        <authorList>
            <person name="Varghese N."/>
            <person name="Submissions S."/>
        </authorList>
    </citation>
    <scope>NUCLEOTIDE SEQUENCE [LARGE SCALE GENOMIC DNA]</scope>
    <source>
        <strain evidence="5">CCM 7469</strain>
    </source>
</reference>
<dbReference type="SUPFAM" id="SSF51905">
    <property type="entry name" value="FAD/NAD(P)-binding domain"/>
    <property type="match status" value="1"/>
</dbReference>